<feature type="compositionally biased region" description="Low complexity" evidence="11">
    <location>
        <begin position="593"/>
        <end position="616"/>
    </location>
</feature>
<accession>A0A1G7KNU9</accession>
<keyword evidence="7 15" id="KW-0067">ATP-binding</keyword>
<sequence length="669" mass="72477">MATPALPVRTVLAHFRPFIKPYRGRLAICLALIAVGPVLDAANLWLFKVLVDDVLTPRNFELFGTVAALFVGVMVVGGILSFADDYLCTWVGERFVLDLRDRLFAHMHRMSPGFFERRPVGDLLARLSGDVNAIESLVVSGLMQLVSFGTRLLVYGGLLFFLNWQLALVSLVSVPAFALASRWFSRRLKAAARETSRRGGQIGAVAEESLGNAALVHAYNRQPAETRRFRTENLGSFAASMVAARLRALFSPLIDLFEVAAVLVVAGFAVWQMAQDALTLGGLIVFLGYLSQMYAPIKGLAGLTNTVFAASAGAERIIEILREQPSVEESPHPVPLGRARGAITLENLRFAYPGTERPALDGVTVTVPPGGTLAVVGPSGAGKTTLTKLLLRFYDPDAGRVRLDGVDLRDLSLVRVRENLAAVLQETLVFDGTVRDNILWGRPDATEEELVAAAVAADAHDFVTALPQGYDTPVGQRGRMLSGGQRQRLAIARAMIRDAPVLLLDEPTTGLDAHSTEQVMGPMRRLMHGRTTIVISHNLLTVTDADQILYLEHGRVLGAGTHHELLINCPGYAHLHRLHHGPGARRAGTAQSAATQRPTTQSPTTLSPTAQSPTTQGGTGRPGAVWADLDRERARHRYPVGHPQGPRPQPVPRRRARTGAARLFQSNGH</sequence>
<dbReference type="Gene3D" id="3.40.50.300">
    <property type="entry name" value="P-loop containing nucleotide triphosphate hydrolases"/>
    <property type="match status" value="1"/>
</dbReference>
<evidence type="ECO:0000256" key="9">
    <source>
        <dbReference type="ARBA" id="ARBA00023136"/>
    </source>
</evidence>
<feature type="transmembrane region" description="Helical" evidence="12">
    <location>
        <begin position="152"/>
        <end position="179"/>
    </location>
</feature>
<dbReference type="InterPro" id="IPR003439">
    <property type="entry name" value="ABC_transporter-like_ATP-bd"/>
</dbReference>
<dbReference type="InterPro" id="IPR036640">
    <property type="entry name" value="ABC1_TM_sf"/>
</dbReference>
<keyword evidence="5 12" id="KW-0812">Transmembrane</keyword>
<evidence type="ECO:0000259" key="13">
    <source>
        <dbReference type="PROSITE" id="PS50893"/>
    </source>
</evidence>
<evidence type="ECO:0000256" key="5">
    <source>
        <dbReference type="ARBA" id="ARBA00022692"/>
    </source>
</evidence>
<evidence type="ECO:0000256" key="2">
    <source>
        <dbReference type="ARBA" id="ARBA00022448"/>
    </source>
</evidence>
<keyword evidence="9 12" id="KW-0472">Membrane</keyword>
<feature type="domain" description="ABC transporter" evidence="13">
    <location>
        <begin position="343"/>
        <end position="578"/>
    </location>
</feature>
<dbReference type="EMBL" id="FNBE01000004">
    <property type="protein sequence ID" value="SDF38801.1"/>
    <property type="molecule type" value="Genomic_DNA"/>
</dbReference>
<evidence type="ECO:0000256" key="12">
    <source>
        <dbReference type="SAM" id="Phobius"/>
    </source>
</evidence>
<dbReference type="CDD" id="cd18564">
    <property type="entry name" value="ABC_6TM_exporter_like"/>
    <property type="match status" value="1"/>
</dbReference>
<evidence type="ECO:0000313" key="16">
    <source>
        <dbReference type="Proteomes" id="UP000198967"/>
    </source>
</evidence>
<dbReference type="SUPFAM" id="SSF52540">
    <property type="entry name" value="P-loop containing nucleoside triphosphate hydrolases"/>
    <property type="match status" value="1"/>
</dbReference>
<name>A0A1G7KNU9_PSEOR</name>
<evidence type="ECO:0000256" key="10">
    <source>
        <dbReference type="ARBA" id="ARBA00023455"/>
    </source>
</evidence>
<comment type="similarity">
    <text evidence="10">Belongs to the ABC transporter superfamily. Siderophore-Fe(3+) uptake transporter (SIUT) (TC 3.A.1.21) family.</text>
</comment>
<dbReference type="InterPro" id="IPR039421">
    <property type="entry name" value="Type_1_exporter"/>
</dbReference>
<keyword evidence="16" id="KW-1185">Reference proteome</keyword>
<dbReference type="STRING" id="366584.SAMN05216377_104399"/>
<evidence type="ECO:0000256" key="7">
    <source>
        <dbReference type="ARBA" id="ARBA00022840"/>
    </source>
</evidence>
<dbReference type="PROSITE" id="PS50929">
    <property type="entry name" value="ABC_TM1F"/>
    <property type="match status" value="1"/>
</dbReference>
<evidence type="ECO:0000256" key="4">
    <source>
        <dbReference type="ARBA" id="ARBA00022519"/>
    </source>
</evidence>
<feature type="transmembrane region" description="Helical" evidence="12">
    <location>
        <begin position="277"/>
        <end position="295"/>
    </location>
</feature>
<dbReference type="OrthoDB" id="9806127at2"/>
<feature type="transmembrane region" description="Helical" evidence="12">
    <location>
        <begin position="25"/>
        <end position="47"/>
    </location>
</feature>
<dbReference type="SUPFAM" id="SSF90123">
    <property type="entry name" value="ABC transporter transmembrane region"/>
    <property type="match status" value="1"/>
</dbReference>
<keyword evidence="6" id="KW-0547">Nucleotide-binding</keyword>
<dbReference type="GO" id="GO:0005886">
    <property type="term" value="C:plasma membrane"/>
    <property type="evidence" value="ECO:0007669"/>
    <property type="project" value="UniProtKB-SubCell"/>
</dbReference>
<evidence type="ECO:0000256" key="6">
    <source>
        <dbReference type="ARBA" id="ARBA00022741"/>
    </source>
</evidence>
<keyword evidence="8 12" id="KW-1133">Transmembrane helix</keyword>
<evidence type="ECO:0000256" key="11">
    <source>
        <dbReference type="SAM" id="MobiDB-lite"/>
    </source>
</evidence>
<reference evidence="15 16" key="1">
    <citation type="submission" date="2016-10" db="EMBL/GenBank/DDBJ databases">
        <authorList>
            <person name="de Groot N.N."/>
        </authorList>
    </citation>
    <scope>NUCLEOTIDE SEQUENCE [LARGE SCALE GENOMIC DNA]</scope>
    <source>
        <strain evidence="15 16">CGMCC 4.3143</strain>
    </source>
</reference>
<dbReference type="Proteomes" id="UP000198967">
    <property type="component" value="Unassembled WGS sequence"/>
</dbReference>
<dbReference type="RefSeq" id="WP_093079766.1">
    <property type="nucleotide sequence ID" value="NZ_FNBE01000004.1"/>
</dbReference>
<dbReference type="PROSITE" id="PS50893">
    <property type="entry name" value="ABC_TRANSPORTER_2"/>
    <property type="match status" value="1"/>
</dbReference>
<dbReference type="InterPro" id="IPR017871">
    <property type="entry name" value="ABC_transporter-like_CS"/>
</dbReference>
<organism evidence="15 16">
    <name type="scientific">Pseudonocardia oroxyli</name>
    <dbReference type="NCBI Taxonomy" id="366584"/>
    <lineage>
        <taxon>Bacteria</taxon>
        <taxon>Bacillati</taxon>
        <taxon>Actinomycetota</taxon>
        <taxon>Actinomycetes</taxon>
        <taxon>Pseudonocardiales</taxon>
        <taxon>Pseudonocardiaceae</taxon>
        <taxon>Pseudonocardia</taxon>
    </lineage>
</organism>
<dbReference type="InterPro" id="IPR027417">
    <property type="entry name" value="P-loop_NTPase"/>
</dbReference>
<dbReference type="GO" id="GO:0015421">
    <property type="term" value="F:ABC-type oligopeptide transporter activity"/>
    <property type="evidence" value="ECO:0007669"/>
    <property type="project" value="TreeGrafter"/>
</dbReference>
<evidence type="ECO:0000259" key="14">
    <source>
        <dbReference type="PROSITE" id="PS50929"/>
    </source>
</evidence>
<feature type="transmembrane region" description="Helical" evidence="12">
    <location>
        <begin position="59"/>
        <end position="83"/>
    </location>
</feature>
<evidence type="ECO:0000313" key="15">
    <source>
        <dbReference type="EMBL" id="SDF38801.1"/>
    </source>
</evidence>
<evidence type="ECO:0000256" key="8">
    <source>
        <dbReference type="ARBA" id="ARBA00022989"/>
    </source>
</evidence>
<feature type="transmembrane region" description="Helical" evidence="12">
    <location>
        <begin position="249"/>
        <end position="271"/>
    </location>
</feature>
<dbReference type="GO" id="GO:0016887">
    <property type="term" value="F:ATP hydrolysis activity"/>
    <property type="evidence" value="ECO:0007669"/>
    <property type="project" value="InterPro"/>
</dbReference>
<dbReference type="PROSITE" id="PS00211">
    <property type="entry name" value="ABC_TRANSPORTER_1"/>
    <property type="match status" value="1"/>
</dbReference>
<feature type="region of interest" description="Disordered" evidence="11">
    <location>
        <begin position="578"/>
        <end position="669"/>
    </location>
</feature>
<keyword evidence="3" id="KW-1003">Cell membrane</keyword>
<dbReference type="AlphaFoldDB" id="A0A1G7KNU9"/>
<dbReference type="PANTHER" id="PTHR43394">
    <property type="entry name" value="ATP-DEPENDENT PERMEASE MDL1, MITOCHONDRIAL"/>
    <property type="match status" value="1"/>
</dbReference>
<dbReference type="InterPro" id="IPR003593">
    <property type="entry name" value="AAA+_ATPase"/>
</dbReference>
<dbReference type="FunFam" id="3.40.50.300:FF:000221">
    <property type="entry name" value="Multidrug ABC transporter ATP-binding protein"/>
    <property type="match status" value="1"/>
</dbReference>
<dbReference type="GO" id="GO:0005524">
    <property type="term" value="F:ATP binding"/>
    <property type="evidence" value="ECO:0007669"/>
    <property type="project" value="UniProtKB-KW"/>
</dbReference>
<keyword evidence="2" id="KW-0813">Transport</keyword>
<comment type="subcellular location">
    <subcellularLocation>
        <location evidence="1">Cell inner membrane</location>
        <topology evidence="1">Multi-pass membrane protein</topology>
    </subcellularLocation>
</comment>
<proteinExistence type="inferred from homology"/>
<keyword evidence="4" id="KW-0997">Cell inner membrane</keyword>
<protein>
    <submittedName>
        <fullName evidence="15">ATP-binding cassette, subfamily B</fullName>
    </submittedName>
</protein>
<dbReference type="InterPro" id="IPR011527">
    <property type="entry name" value="ABC1_TM_dom"/>
</dbReference>
<evidence type="ECO:0000256" key="1">
    <source>
        <dbReference type="ARBA" id="ARBA00004429"/>
    </source>
</evidence>
<dbReference type="SMART" id="SM00382">
    <property type="entry name" value="AAA"/>
    <property type="match status" value="1"/>
</dbReference>
<dbReference type="Gene3D" id="1.20.1560.10">
    <property type="entry name" value="ABC transporter type 1, transmembrane domain"/>
    <property type="match status" value="1"/>
</dbReference>
<dbReference type="Pfam" id="PF00005">
    <property type="entry name" value="ABC_tran"/>
    <property type="match status" value="1"/>
</dbReference>
<feature type="domain" description="ABC transmembrane type-1" evidence="14">
    <location>
        <begin position="38"/>
        <end position="309"/>
    </location>
</feature>
<gene>
    <name evidence="15" type="ORF">SAMN05216377_104399</name>
</gene>
<dbReference type="PANTHER" id="PTHR43394:SF1">
    <property type="entry name" value="ATP-BINDING CASSETTE SUB-FAMILY B MEMBER 10, MITOCHONDRIAL"/>
    <property type="match status" value="1"/>
</dbReference>
<dbReference type="Pfam" id="PF00664">
    <property type="entry name" value="ABC_membrane"/>
    <property type="match status" value="1"/>
</dbReference>
<evidence type="ECO:0000256" key="3">
    <source>
        <dbReference type="ARBA" id="ARBA00022475"/>
    </source>
</evidence>